<dbReference type="EMBL" id="DXAM01000112">
    <property type="protein sequence ID" value="HJA04779.1"/>
    <property type="molecule type" value="Genomic_DNA"/>
</dbReference>
<organism evidence="1 2">
    <name type="scientific">Candidatus Microbacterium stercoravium</name>
    <dbReference type="NCBI Taxonomy" id="2838697"/>
    <lineage>
        <taxon>Bacteria</taxon>
        <taxon>Bacillati</taxon>
        <taxon>Actinomycetota</taxon>
        <taxon>Actinomycetes</taxon>
        <taxon>Micrococcales</taxon>
        <taxon>Microbacteriaceae</taxon>
        <taxon>Microbacterium</taxon>
    </lineage>
</organism>
<proteinExistence type="predicted"/>
<accession>A0A9D2H6H2</accession>
<dbReference type="InterPro" id="IPR050155">
    <property type="entry name" value="HAD-like_hydrolase_sf"/>
</dbReference>
<comment type="caution">
    <text evidence="1">The sequence shown here is derived from an EMBL/GenBank/DDBJ whole genome shotgun (WGS) entry which is preliminary data.</text>
</comment>
<dbReference type="PANTHER" id="PTHR43434">
    <property type="entry name" value="PHOSPHOGLYCOLATE PHOSPHATASE"/>
    <property type="match status" value="1"/>
</dbReference>
<dbReference type="Pfam" id="PF13419">
    <property type="entry name" value="HAD_2"/>
    <property type="match status" value="1"/>
</dbReference>
<dbReference type="InterPro" id="IPR023214">
    <property type="entry name" value="HAD_sf"/>
</dbReference>
<reference evidence="1" key="1">
    <citation type="journal article" date="2021" name="PeerJ">
        <title>Extensive microbial diversity within the chicken gut microbiome revealed by metagenomics and culture.</title>
        <authorList>
            <person name="Gilroy R."/>
            <person name="Ravi A."/>
            <person name="Getino M."/>
            <person name="Pursley I."/>
            <person name="Horton D.L."/>
            <person name="Alikhan N.F."/>
            <person name="Baker D."/>
            <person name="Gharbi K."/>
            <person name="Hall N."/>
            <person name="Watson M."/>
            <person name="Adriaenssens E.M."/>
            <person name="Foster-Nyarko E."/>
            <person name="Jarju S."/>
            <person name="Secka A."/>
            <person name="Antonio M."/>
            <person name="Oren A."/>
            <person name="Chaudhuri R.R."/>
            <person name="La Ragione R."/>
            <person name="Hildebrand F."/>
            <person name="Pallen M.J."/>
        </authorList>
    </citation>
    <scope>NUCLEOTIDE SEQUENCE</scope>
    <source>
        <strain evidence="1">ChiHjej8B7-3636</strain>
    </source>
</reference>
<dbReference type="Proteomes" id="UP000824220">
    <property type="component" value="Unassembled WGS sequence"/>
</dbReference>
<dbReference type="SFLD" id="SFLDG01129">
    <property type="entry name" value="C1.5:_HAD__Beta-PGM__Phosphata"/>
    <property type="match status" value="1"/>
</dbReference>
<dbReference type="GO" id="GO:0004713">
    <property type="term" value="F:protein tyrosine kinase activity"/>
    <property type="evidence" value="ECO:0007669"/>
    <property type="project" value="TreeGrafter"/>
</dbReference>
<dbReference type="SUPFAM" id="SSF56784">
    <property type="entry name" value="HAD-like"/>
    <property type="match status" value="1"/>
</dbReference>
<dbReference type="InterPro" id="IPR036412">
    <property type="entry name" value="HAD-like_sf"/>
</dbReference>
<dbReference type="Gene3D" id="3.40.50.1000">
    <property type="entry name" value="HAD superfamily/HAD-like"/>
    <property type="match status" value="1"/>
</dbReference>
<dbReference type="GO" id="GO:0005829">
    <property type="term" value="C:cytosol"/>
    <property type="evidence" value="ECO:0007669"/>
    <property type="project" value="TreeGrafter"/>
</dbReference>
<reference evidence="1" key="2">
    <citation type="submission" date="2021-04" db="EMBL/GenBank/DDBJ databases">
        <authorList>
            <person name="Gilroy R."/>
        </authorList>
    </citation>
    <scope>NUCLEOTIDE SEQUENCE</scope>
    <source>
        <strain evidence="1">ChiHjej8B7-3636</strain>
    </source>
</reference>
<name>A0A9D2H6H2_9MICO</name>
<keyword evidence="1" id="KW-0378">Hydrolase</keyword>
<sequence length="228" mass="24392">MGRAQYSCVLWDVDGTIADASAGILPRIATVLAEFGKPPTPADRVNEWIGPPMLESFQTIAGLSADEALRAVTAYRELAGRQGYAESVRLYDEVTDVIHDLALAGVPQSTASTKPQNQVEAIFEHFGLSDLFVSVHGASPRPDAHDTKADVLGRALDDLRSRGVDLSRPVLIGDRHHDVEGAAEYDVPVIFARWGFGSPAEEAGAAHVVDAPNDLRALLLTDDRAAVS</sequence>
<gene>
    <name evidence="1" type="ORF">H9800_07945</name>
</gene>
<dbReference type="SFLD" id="SFLDS00003">
    <property type="entry name" value="Haloacid_Dehalogenase"/>
    <property type="match status" value="1"/>
</dbReference>
<evidence type="ECO:0000313" key="1">
    <source>
        <dbReference type="EMBL" id="HJA04779.1"/>
    </source>
</evidence>
<dbReference type="InterPro" id="IPR023198">
    <property type="entry name" value="PGP-like_dom2"/>
</dbReference>
<evidence type="ECO:0000313" key="2">
    <source>
        <dbReference type="Proteomes" id="UP000824220"/>
    </source>
</evidence>
<protein>
    <submittedName>
        <fullName evidence="1">HAD hydrolase-like protein</fullName>
    </submittedName>
</protein>
<dbReference type="InterPro" id="IPR041492">
    <property type="entry name" value="HAD_2"/>
</dbReference>
<dbReference type="Gene3D" id="1.10.150.240">
    <property type="entry name" value="Putative phosphatase, domain 2"/>
    <property type="match status" value="1"/>
</dbReference>
<dbReference type="AlphaFoldDB" id="A0A9D2H6H2"/>
<dbReference type="PANTHER" id="PTHR43434:SF20">
    <property type="entry name" value="5'-NUCLEOTIDASE"/>
    <property type="match status" value="1"/>
</dbReference>
<dbReference type="GO" id="GO:0016787">
    <property type="term" value="F:hydrolase activity"/>
    <property type="evidence" value="ECO:0007669"/>
    <property type="project" value="UniProtKB-KW"/>
</dbReference>